<protein>
    <submittedName>
        <fullName evidence="1">Uncharacterized protein</fullName>
    </submittedName>
</protein>
<evidence type="ECO:0000313" key="2">
    <source>
        <dbReference type="Proteomes" id="UP001516400"/>
    </source>
</evidence>
<dbReference type="Proteomes" id="UP001516400">
    <property type="component" value="Unassembled WGS sequence"/>
</dbReference>
<proteinExistence type="predicted"/>
<comment type="caution">
    <text evidence="1">The sequence shown here is derived from an EMBL/GenBank/DDBJ whole genome shotgun (WGS) entry which is preliminary data.</text>
</comment>
<evidence type="ECO:0000313" key="1">
    <source>
        <dbReference type="EMBL" id="KAL3284620.1"/>
    </source>
</evidence>
<gene>
    <name evidence="1" type="ORF">HHI36_018774</name>
</gene>
<feature type="non-terminal residue" evidence="1">
    <location>
        <position position="1"/>
    </location>
</feature>
<organism evidence="1 2">
    <name type="scientific">Cryptolaemus montrouzieri</name>
    <dbReference type="NCBI Taxonomy" id="559131"/>
    <lineage>
        <taxon>Eukaryota</taxon>
        <taxon>Metazoa</taxon>
        <taxon>Ecdysozoa</taxon>
        <taxon>Arthropoda</taxon>
        <taxon>Hexapoda</taxon>
        <taxon>Insecta</taxon>
        <taxon>Pterygota</taxon>
        <taxon>Neoptera</taxon>
        <taxon>Endopterygota</taxon>
        <taxon>Coleoptera</taxon>
        <taxon>Polyphaga</taxon>
        <taxon>Cucujiformia</taxon>
        <taxon>Coccinelloidea</taxon>
        <taxon>Coccinellidae</taxon>
        <taxon>Scymninae</taxon>
        <taxon>Scymnini</taxon>
        <taxon>Cryptolaemus</taxon>
    </lineage>
</organism>
<keyword evidence="2" id="KW-1185">Reference proteome</keyword>
<dbReference type="AlphaFoldDB" id="A0ABD2P0Y5"/>
<accession>A0ABD2P0Y5</accession>
<sequence>AGKETRNAYQLNEYNIKPHIREPTTFDRGGAATCIDNSFSNMEVLSACVGDTYLSDHTFQVCKFDIKRRNYSPNNIKLFENCLITETWDSLKSKTNFNEKFKICSGIFYTYYNECFPEQLVKENVVSKNGLHIGSGSLHLQLCEMSKMEKCINNPIYTDKFKKIKEKIQRRSGLR</sequence>
<reference evidence="1 2" key="1">
    <citation type="journal article" date="2021" name="BMC Biol.">
        <title>Horizontally acquired antibacterial genes associated with adaptive radiation of ladybird beetles.</title>
        <authorList>
            <person name="Li H.S."/>
            <person name="Tang X.F."/>
            <person name="Huang Y.H."/>
            <person name="Xu Z.Y."/>
            <person name="Chen M.L."/>
            <person name="Du X.Y."/>
            <person name="Qiu B.Y."/>
            <person name="Chen P.T."/>
            <person name="Zhang W."/>
            <person name="Slipinski A."/>
            <person name="Escalona H.E."/>
            <person name="Waterhouse R.M."/>
            <person name="Zwick A."/>
            <person name="Pang H."/>
        </authorList>
    </citation>
    <scope>NUCLEOTIDE SEQUENCE [LARGE SCALE GENOMIC DNA]</scope>
    <source>
        <strain evidence="1">SYSU2018</strain>
    </source>
</reference>
<name>A0ABD2P0Y5_9CUCU</name>
<dbReference type="EMBL" id="JABFTP020000165">
    <property type="protein sequence ID" value="KAL3284620.1"/>
    <property type="molecule type" value="Genomic_DNA"/>
</dbReference>